<protein>
    <submittedName>
        <fullName evidence="1">Uncharacterized protein</fullName>
    </submittedName>
</protein>
<organism evidence="1 2">
    <name type="scientific">Araneus ventricosus</name>
    <name type="common">Orbweaver spider</name>
    <name type="synonym">Epeira ventricosa</name>
    <dbReference type="NCBI Taxonomy" id="182803"/>
    <lineage>
        <taxon>Eukaryota</taxon>
        <taxon>Metazoa</taxon>
        <taxon>Ecdysozoa</taxon>
        <taxon>Arthropoda</taxon>
        <taxon>Chelicerata</taxon>
        <taxon>Arachnida</taxon>
        <taxon>Araneae</taxon>
        <taxon>Araneomorphae</taxon>
        <taxon>Entelegynae</taxon>
        <taxon>Araneoidea</taxon>
        <taxon>Araneidae</taxon>
        <taxon>Araneus</taxon>
    </lineage>
</organism>
<evidence type="ECO:0000313" key="2">
    <source>
        <dbReference type="Proteomes" id="UP000499080"/>
    </source>
</evidence>
<dbReference type="AlphaFoldDB" id="A0A4Y2UPW8"/>
<proteinExistence type="predicted"/>
<dbReference type="Proteomes" id="UP000499080">
    <property type="component" value="Unassembled WGS sequence"/>
</dbReference>
<sequence length="122" mass="14631">MHLFVLLVSMRYEVFDGTVHPKQMNIFNLLTQKKRNFLIRNRKDLDGAMDSLQTEFGKALFQLENDPRRCMEKTEGNPVIGCRSNLERDTLSEVRTIFFWMKLFKFWKMLLLFSKMNTLKLF</sequence>
<evidence type="ECO:0000313" key="1">
    <source>
        <dbReference type="EMBL" id="GBO14191.1"/>
    </source>
</evidence>
<keyword evidence="2" id="KW-1185">Reference proteome</keyword>
<dbReference type="EMBL" id="BGPR01038349">
    <property type="protein sequence ID" value="GBO14191.1"/>
    <property type="molecule type" value="Genomic_DNA"/>
</dbReference>
<gene>
    <name evidence="1" type="ORF">AVEN_247140_1</name>
</gene>
<reference evidence="1 2" key="1">
    <citation type="journal article" date="2019" name="Sci. Rep.">
        <title>Orb-weaving spider Araneus ventricosus genome elucidates the spidroin gene catalogue.</title>
        <authorList>
            <person name="Kono N."/>
            <person name="Nakamura H."/>
            <person name="Ohtoshi R."/>
            <person name="Moran D.A.P."/>
            <person name="Shinohara A."/>
            <person name="Yoshida Y."/>
            <person name="Fujiwara M."/>
            <person name="Mori M."/>
            <person name="Tomita M."/>
            <person name="Arakawa K."/>
        </authorList>
    </citation>
    <scope>NUCLEOTIDE SEQUENCE [LARGE SCALE GENOMIC DNA]</scope>
</reference>
<accession>A0A4Y2UPW8</accession>
<comment type="caution">
    <text evidence="1">The sequence shown here is derived from an EMBL/GenBank/DDBJ whole genome shotgun (WGS) entry which is preliminary data.</text>
</comment>
<name>A0A4Y2UPW8_ARAVE</name>